<dbReference type="Proteomes" id="UP001524642">
    <property type="component" value="Unassembled WGS sequence"/>
</dbReference>
<accession>A0ABT1X3H3</accession>
<dbReference type="PANTHER" id="PTHR30203">
    <property type="entry name" value="OUTER MEMBRANE CATION EFFLUX PROTEIN"/>
    <property type="match status" value="1"/>
</dbReference>
<gene>
    <name evidence="3" type="ORF">NRP21_11350</name>
</gene>
<dbReference type="Pfam" id="PF02321">
    <property type="entry name" value="OEP"/>
    <property type="match status" value="1"/>
</dbReference>
<dbReference type="InterPro" id="IPR003423">
    <property type="entry name" value="OMP_efflux"/>
</dbReference>
<evidence type="ECO:0000313" key="4">
    <source>
        <dbReference type="Proteomes" id="UP001524642"/>
    </source>
</evidence>
<name>A0ABT1X3H3_9PROT</name>
<comment type="caution">
    <text evidence="3">The sequence shown here is derived from an EMBL/GenBank/DDBJ whole genome shotgun (WGS) entry which is preliminary data.</text>
</comment>
<evidence type="ECO:0000256" key="1">
    <source>
        <dbReference type="ARBA" id="ARBA00007613"/>
    </source>
</evidence>
<sequence length="355" mass="37523">MSDSLVPGSFAVSGSIRGDARGPRTAREGQVELAAPLWLPGQRSAVAETVVRDVASAEERLGLRRLELSGLLREAWWEAALRRAEMRVQRDRLATAGDLVNEARRRVDLGEVAEPDLLLAQNERVSAELALAQAQAAEEAAVLAYRTLTGGADPGQGAEERALPGQHPALRAAAAAVEAAEAQVRLVAATPIDNPELGGFVMRQEGDVTEQGTSFGLRLRVPLPSAARNRPREAAAQAELTSAGSRLLQVRRLTEAAAVRAEAALRRAEEAQTLARRRLSIAQQQLASGNRAFRAGEMTLFDLVRIRQIGIDAASTAAQAEVNVGLGRARLNQALGAEPGSRVVPARGPAGIPGG</sequence>
<dbReference type="SUPFAM" id="SSF56954">
    <property type="entry name" value="Outer membrane efflux proteins (OEP)"/>
    <property type="match status" value="1"/>
</dbReference>
<evidence type="ECO:0000256" key="2">
    <source>
        <dbReference type="SAM" id="Coils"/>
    </source>
</evidence>
<dbReference type="InterPro" id="IPR010131">
    <property type="entry name" value="MdtP/NodT-like"/>
</dbReference>
<feature type="coiled-coil region" evidence="2">
    <location>
        <begin position="251"/>
        <end position="285"/>
    </location>
</feature>
<evidence type="ECO:0000313" key="3">
    <source>
        <dbReference type="EMBL" id="MCR0982645.1"/>
    </source>
</evidence>
<proteinExistence type="inferred from homology"/>
<keyword evidence="2" id="KW-0175">Coiled coil</keyword>
<reference evidence="3 4" key="1">
    <citation type="submission" date="2022-06" db="EMBL/GenBank/DDBJ databases">
        <title>Roseomonas CN29.</title>
        <authorList>
            <person name="Cheng Y."/>
            <person name="He X."/>
        </authorList>
    </citation>
    <scope>NUCLEOTIDE SEQUENCE [LARGE SCALE GENOMIC DNA]</scope>
    <source>
        <strain evidence="3 4">CN29</strain>
    </source>
</reference>
<dbReference type="Gene3D" id="1.20.1600.10">
    <property type="entry name" value="Outer membrane efflux proteins (OEP)"/>
    <property type="match status" value="1"/>
</dbReference>
<dbReference type="PANTHER" id="PTHR30203:SF30">
    <property type="entry name" value="OUTER MEMBRANE PROTEIN-RELATED"/>
    <property type="match status" value="1"/>
</dbReference>
<protein>
    <submittedName>
        <fullName evidence="3">TolC family protein</fullName>
    </submittedName>
</protein>
<comment type="similarity">
    <text evidence="1">Belongs to the outer membrane factor (OMF) (TC 1.B.17) family.</text>
</comment>
<dbReference type="EMBL" id="JANJOU010000008">
    <property type="protein sequence ID" value="MCR0982645.1"/>
    <property type="molecule type" value="Genomic_DNA"/>
</dbReference>
<organism evidence="3 4">
    <name type="scientific">Roseomonas populi</name>
    <dbReference type="NCBI Taxonomy" id="3121582"/>
    <lineage>
        <taxon>Bacteria</taxon>
        <taxon>Pseudomonadati</taxon>
        <taxon>Pseudomonadota</taxon>
        <taxon>Alphaproteobacteria</taxon>
        <taxon>Acetobacterales</taxon>
        <taxon>Roseomonadaceae</taxon>
        <taxon>Roseomonas</taxon>
    </lineage>
</organism>
<keyword evidence="4" id="KW-1185">Reference proteome</keyword>